<evidence type="ECO:0000313" key="3">
    <source>
        <dbReference type="Proteomes" id="UP001480595"/>
    </source>
</evidence>
<reference evidence="2 3" key="1">
    <citation type="submission" date="2023-01" db="EMBL/GenBank/DDBJ databases">
        <title>Analysis of 21 Apiospora genomes using comparative genomics revels a genus with tremendous synthesis potential of carbohydrate active enzymes and secondary metabolites.</title>
        <authorList>
            <person name="Sorensen T."/>
        </authorList>
    </citation>
    <scope>NUCLEOTIDE SEQUENCE [LARGE SCALE GENOMIC DNA]</scope>
    <source>
        <strain evidence="2 3">CBS 135458</strain>
    </source>
</reference>
<protein>
    <submittedName>
        <fullName evidence="2">HET-domain-containing protein</fullName>
    </submittedName>
</protein>
<accession>A0ABR1WW31</accession>
<comment type="caution">
    <text evidence="2">The sequence shown here is derived from an EMBL/GenBank/DDBJ whole genome shotgun (WGS) entry which is preliminary data.</text>
</comment>
<evidence type="ECO:0000313" key="2">
    <source>
        <dbReference type="EMBL" id="KAK8087369.1"/>
    </source>
</evidence>
<keyword evidence="3" id="KW-1185">Reference proteome</keyword>
<dbReference type="EMBL" id="JAQQWL010000002">
    <property type="protein sequence ID" value="KAK8087369.1"/>
    <property type="molecule type" value="Genomic_DNA"/>
</dbReference>
<dbReference type="GeneID" id="92086815"/>
<dbReference type="RefSeq" id="XP_066721893.1">
    <property type="nucleotide sequence ID" value="XM_066853752.1"/>
</dbReference>
<name>A0ABR1WW31_9PEZI</name>
<dbReference type="Proteomes" id="UP001480595">
    <property type="component" value="Unassembled WGS sequence"/>
</dbReference>
<evidence type="ECO:0000259" key="1">
    <source>
        <dbReference type="Pfam" id="PF06985"/>
    </source>
</evidence>
<gene>
    <name evidence="2" type="ORF">PG994_002343</name>
</gene>
<organism evidence="2 3">
    <name type="scientific">Apiospora phragmitis</name>
    <dbReference type="NCBI Taxonomy" id="2905665"/>
    <lineage>
        <taxon>Eukaryota</taxon>
        <taxon>Fungi</taxon>
        <taxon>Dikarya</taxon>
        <taxon>Ascomycota</taxon>
        <taxon>Pezizomycotina</taxon>
        <taxon>Sordariomycetes</taxon>
        <taxon>Xylariomycetidae</taxon>
        <taxon>Amphisphaeriales</taxon>
        <taxon>Apiosporaceae</taxon>
        <taxon>Apiospora</taxon>
    </lineage>
</organism>
<sequence>MINETNLTESSGGITVPITYSDLKNGTYVKTRTTKKTLHSYLKEGIGMRKLPQTLVDAVRVCRRLDIPYLWVDALCIVQDDSEDLKRELLIMPEIYQQGYLTIFASRADSVHDGFLDEKAYTYHKFPLQSSPSTFFDLCCSNGYRSKDGRTGHALLLENDLVVTRRLLSTPNHEWAWMFQEALLSPRKLCYSKNIMHWYCRSAQKFDGNWKKDKLYDHDRSTKLMDHADAPIPCVPGRPMPALEPIVQHYSNRAVTNSSDKLTALSAITKTIADCTGYTYLAGLFKENLPLQLCWVADEGRPKPRPKQYRAPSWSRAAVDASIRFMGNWWTRMGTETQDGRFGTVQGWDDEADGIVDVLSAHVMPTSPGTECFSIQSGLLELRGALRRIEHEVNLGDGTGQTVLDGCDVRCMADAWEDDWPSQESIFFDDPPAAESSTTADAAAAALLGKNVAVGPDDEDAYYKRIGSCRWSNLERHMFDCKAADLPGWDVQTITVI</sequence>
<dbReference type="PANTHER" id="PTHR33112">
    <property type="entry name" value="DOMAIN PROTEIN, PUTATIVE-RELATED"/>
    <property type="match status" value="1"/>
</dbReference>
<dbReference type="PANTHER" id="PTHR33112:SF8">
    <property type="entry name" value="HETEROKARYON INCOMPATIBILITY DOMAIN-CONTAINING PROTEIN"/>
    <property type="match status" value="1"/>
</dbReference>
<proteinExistence type="predicted"/>
<feature type="domain" description="Heterokaryon incompatibility" evidence="1">
    <location>
        <begin position="43"/>
        <end position="181"/>
    </location>
</feature>
<dbReference type="InterPro" id="IPR010730">
    <property type="entry name" value="HET"/>
</dbReference>
<dbReference type="Pfam" id="PF06985">
    <property type="entry name" value="HET"/>
    <property type="match status" value="1"/>
</dbReference>